<dbReference type="FunCoup" id="A0A0L0HRH0">
    <property type="interactions" value="9"/>
</dbReference>
<keyword evidence="2" id="KW-0547">Nucleotide-binding</keyword>
<protein>
    <recommendedName>
        <fullName evidence="6">Tubulin-tyrosine ligase</fullName>
    </recommendedName>
</protein>
<dbReference type="GO" id="GO:0070740">
    <property type="term" value="F:tubulin-glutamic acid ligase activity"/>
    <property type="evidence" value="ECO:0007669"/>
    <property type="project" value="TreeGrafter"/>
</dbReference>
<dbReference type="GO" id="GO:0015631">
    <property type="term" value="F:tubulin binding"/>
    <property type="evidence" value="ECO:0007669"/>
    <property type="project" value="TreeGrafter"/>
</dbReference>
<dbReference type="GeneID" id="27684810"/>
<dbReference type="SUPFAM" id="SSF56059">
    <property type="entry name" value="Glutathione synthetase ATP-binding domain-like"/>
    <property type="match status" value="1"/>
</dbReference>
<dbReference type="EMBL" id="KQ257451">
    <property type="protein sequence ID" value="KND03653.1"/>
    <property type="molecule type" value="Genomic_DNA"/>
</dbReference>
<dbReference type="GO" id="GO:0005524">
    <property type="term" value="F:ATP binding"/>
    <property type="evidence" value="ECO:0007669"/>
    <property type="project" value="UniProtKB-KW"/>
</dbReference>
<reference evidence="4 5" key="1">
    <citation type="submission" date="2009-08" db="EMBL/GenBank/DDBJ databases">
        <title>The Genome Sequence of Spizellomyces punctatus strain DAOM BR117.</title>
        <authorList>
            <consortium name="The Broad Institute Genome Sequencing Platform"/>
            <person name="Russ C."/>
            <person name="Cuomo C."/>
            <person name="Shea T."/>
            <person name="Young S.K."/>
            <person name="Zeng Q."/>
            <person name="Koehrsen M."/>
            <person name="Haas B."/>
            <person name="Borodovsky M."/>
            <person name="Guigo R."/>
            <person name="Alvarado L."/>
            <person name="Berlin A."/>
            <person name="Bochicchio J."/>
            <person name="Borenstein D."/>
            <person name="Chapman S."/>
            <person name="Chen Z."/>
            <person name="Engels R."/>
            <person name="Freedman E."/>
            <person name="Gellesch M."/>
            <person name="Goldberg J."/>
            <person name="Griggs A."/>
            <person name="Gujja S."/>
            <person name="Heiman D."/>
            <person name="Hepburn T."/>
            <person name="Howarth C."/>
            <person name="Jen D."/>
            <person name="Larson L."/>
            <person name="Lewis B."/>
            <person name="Mehta T."/>
            <person name="Park D."/>
            <person name="Pearson M."/>
            <person name="Roberts A."/>
            <person name="Saif S."/>
            <person name="Shenoy N."/>
            <person name="Sisk P."/>
            <person name="Stolte C."/>
            <person name="Sykes S."/>
            <person name="Thomson T."/>
            <person name="Walk T."/>
            <person name="White J."/>
            <person name="Yandava C."/>
            <person name="Burger G."/>
            <person name="Gray M.W."/>
            <person name="Holland P.W.H."/>
            <person name="King N."/>
            <person name="Lang F.B.F."/>
            <person name="Roger A.J."/>
            <person name="Ruiz-Trillo I."/>
            <person name="Lander E."/>
            <person name="Nusbaum C."/>
        </authorList>
    </citation>
    <scope>NUCLEOTIDE SEQUENCE [LARGE SCALE GENOMIC DNA]</scope>
    <source>
        <strain evidence="4 5">DAOM BR117</strain>
    </source>
</reference>
<gene>
    <name evidence="4" type="ORF">SPPG_01124</name>
</gene>
<dbReference type="PANTHER" id="PTHR12241:SF118">
    <property type="entry name" value="TUBULIN POLYGLUTAMYLASE TTLL2-RELATED"/>
    <property type="match status" value="1"/>
</dbReference>
<accession>A0A0L0HRH0</accession>
<name>A0A0L0HRH0_SPIPD</name>
<sequence length="443" mass="50982">MAAAACREDVQERRLYYVMAETGPQVVKDVLESKGWLPYVEGKSLYWNLWWKGSRYRKSDYEACQPWQRLNHFPKTLNLTRKDTLYRLLKTMRGIYGPIYDFVPLTFSLPNDYVRFVRVYAEEDEQGVKGLWICKPADLSRGRGIFLFRDLHELTYDCNVIVQRYISNPMLISGYKFDIRCYVVVRSYNPLVVYLNQEGIARFATSVYTTTELSNVYAHLTNTSINKFSPSLSHEKDEVGSGCRWTLGKLRTWFEGMGVDFEKIWRKIQGIILLTLLPVAVEVPLVPAGCFELYGFDIMLDENLRPHLLEVNFGPALSLDTDVDVEIKKPLIEDIINLVEISDEQARMAVNHALGISGRPATRGSRSQLVALDKKRFTSLPELTRTNSLMKQKARSNRAQRNVGRLRRIMPFNDTTAELVCHPLAVGKPALKQIIQEIRRTLL</sequence>
<dbReference type="Proteomes" id="UP000053201">
    <property type="component" value="Unassembled WGS sequence"/>
</dbReference>
<evidence type="ECO:0000313" key="4">
    <source>
        <dbReference type="EMBL" id="KND03653.1"/>
    </source>
</evidence>
<dbReference type="InterPro" id="IPR004344">
    <property type="entry name" value="TTL/TTLL_fam"/>
</dbReference>
<evidence type="ECO:0000256" key="1">
    <source>
        <dbReference type="ARBA" id="ARBA00022598"/>
    </source>
</evidence>
<evidence type="ECO:0008006" key="6">
    <source>
        <dbReference type="Google" id="ProtNLM"/>
    </source>
</evidence>
<organism evidence="4 5">
    <name type="scientific">Spizellomyces punctatus (strain DAOM BR117)</name>
    <dbReference type="NCBI Taxonomy" id="645134"/>
    <lineage>
        <taxon>Eukaryota</taxon>
        <taxon>Fungi</taxon>
        <taxon>Fungi incertae sedis</taxon>
        <taxon>Chytridiomycota</taxon>
        <taxon>Chytridiomycota incertae sedis</taxon>
        <taxon>Chytridiomycetes</taxon>
        <taxon>Spizellomycetales</taxon>
        <taxon>Spizellomycetaceae</taxon>
        <taxon>Spizellomyces</taxon>
    </lineage>
</organism>
<dbReference type="VEuPathDB" id="FungiDB:SPPG_01124"/>
<keyword evidence="5" id="KW-1185">Reference proteome</keyword>
<dbReference type="eggNOG" id="KOG2157">
    <property type="taxonomic scope" value="Eukaryota"/>
</dbReference>
<dbReference type="AlphaFoldDB" id="A0A0L0HRH0"/>
<evidence type="ECO:0000313" key="5">
    <source>
        <dbReference type="Proteomes" id="UP000053201"/>
    </source>
</evidence>
<proteinExistence type="predicted"/>
<dbReference type="OrthoDB" id="202825at2759"/>
<dbReference type="RefSeq" id="XP_016611692.1">
    <property type="nucleotide sequence ID" value="XM_016749445.1"/>
</dbReference>
<dbReference type="OMA" id="KPIWICK"/>
<keyword evidence="3" id="KW-0067">ATP-binding</keyword>
<keyword evidence="1" id="KW-0436">Ligase</keyword>
<dbReference type="Gene3D" id="3.30.470.20">
    <property type="entry name" value="ATP-grasp fold, B domain"/>
    <property type="match status" value="1"/>
</dbReference>
<dbReference type="GO" id="GO:0000226">
    <property type="term" value="P:microtubule cytoskeleton organization"/>
    <property type="evidence" value="ECO:0007669"/>
    <property type="project" value="TreeGrafter"/>
</dbReference>
<dbReference type="GO" id="GO:0036064">
    <property type="term" value="C:ciliary basal body"/>
    <property type="evidence" value="ECO:0007669"/>
    <property type="project" value="TreeGrafter"/>
</dbReference>
<dbReference type="STRING" id="645134.A0A0L0HRH0"/>
<dbReference type="Pfam" id="PF03133">
    <property type="entry name" value="TTL"/>
    <property type="match status" value="1"/>
</dbReference>
<dbReference type="PROSITE" id="PS51221">
    <property type="entry name" value="TTL"/>
    <property type="match status" value="1"/>
</dbReference>
<dbReference type="InParanoid" id="A0A0L0HRH0"/>
<evidence type="ECO:0000256" key="2">
    <source>
        <dbReference type="ARBA" id="ARBA00022741"/>
    </source>
</evidence>
<dbReference type="PANTHER" id="PTHR12241">
    <property type="entry name" value="TUBULIN POLYGLUTAMYLASE"/>
    <property type="match status" value="1"/>
</dbReference>
<evidence type="ECO:0000256" key="3">
    <source>
        <dbReference type="ARBA" id="ARBA00022840"/>
    </source>
</evidence>